<gene>
    <name evidence="6" type="ORF">LQ318_09625</name>
</gene>
<dbReference type="InterPro" id="IPR038352">
    <property type="entry name" value="Imelysin_sf"/>
</dbReference>
<keyword evidence="7" id="KW-1185">Reference proteome</keyword>
<accession>A0ABT3PZB0</accession>
<feature type="chain" id="PRO_5045368864" evidence="4">
    <location>
        <begin position="22"/>
        <end position="375"/>
    </location>
</feature>
<keyword evidence="2 4" id="KW-0732">Signal</keyword>
<dbReference type="Proteomes" id="UP001207337">
    <property type="component" value="Unassembled WGS sequence"/>
</dbReference>
<evidence type="ECO:0000313" key="7">
    <source>
        <dbReference type="Proteomes" id="UP001207337"/>
    </source>
</evidence>
<comment type="subcellular location">
    <subcellularLocation>
        <location evidence="1">Cell envelope</location>
    </subcellularLocation>
</comment>
<proteinExistence type="predicted"/>
<dbReference type="Gene3D" id="1.20.1420.20">
    <property type="entry name" value="M75 peptidase, HXXE motif"/>
    <property type="match status" value="1"/>
</dbReference>
<evidence type="ECO:0000256" key="4">
    <source>
        <dbReference type="SAM" id="SignalP"/>
    </source>
</evidence>
<comment type="caution">
    <text evidence="6">The sequence shown here is derived from an EMBL/GenBank/DDBJ whole genome shotgun (WGS) entry which is preliminary data.</text>
</comment>
<evidence type="ECO:0000313" key="6">
    <source>
        <dbReference type="EMBL" id="MCW9713163.1"/>
    </source>
</evidence>
<dbReference type="PROSITE" id="PS51257">
    <property type="entry name" value="PROKAR_LIPOPROTEIN"/>
    <property type="match status" value="1"/>
</dbReference>
<evidence type="ECO:0000256" key="1">
    <source>
        <dbReference type="ARBA" id="ARBA00004196"/>
    </source>
</evidence>
<protein>
    <submittedName>
        <fullName evidence="6">Imelysin family protein</fullName>
    </submittedName>
</protein>
<feature type="coiled-coil region" evidence="3">
    <location>
        <begin position="53"/>
        <end position="92"/>
    </location>
</feature>
<dbReference type="RefSeq" id="WP_265789687.1">
    <property type="nucleotide sequence ID" value="NZ_BAABRS010000002.1"/>
</dbReference>
<dbReference type="EMBL" id="JAJNDC010000002">
    <property type="protein sequence ID" value="MCW9713163.1"/>
    <property type="molecule type" value="Genomic_DNA"/>
</dbReference>
<dbReference type="InterPro" id="IPR034984">
    <property type="entry name" value="Imelysin-like_IPPA"/>
</dbReference>
<name>A0ABT3PZB0_9BACT</name>
<evidence type="ECO:0000256" key="2">
    <source>
        <dbReference type="ARBA" id="ARBA00022729"/>
    </source>
</evidence>
<organism evidence="6 7">
    <name type="scientific">Fodinibius salicampi</name>
    <dbReference type="NCBI Taxonomy" id="1920655"/>
    <lineage>
        <taxon>Bacteria</taxon>
        <taxon>Pseudomonadati</taxon>
        <taxon>Balneolota</taxon>
        <taxon>Balneolia</taxon>
        <taxon>Balneolales</taxon>
        <taxon>Balneolaceae</taxon>
        <taxon>Fodinibius</taxon>
    </lineage>
</organism>
<sequence length="375" mass="41110">MMIHSRITYFSAILMLSLSFAACSNSTSPDEQDNSDRSEMLNNYGNNIILPAFEEIQTAVKELQVAAQDFENERTLEQLENLQVALKDARIAWQDVSPFQFGPAESILLRSSINTYPVDDNEINDNISSGDYSFGGIDNQDIAGLPTLGYLLHGVGESNEEILAMYTTDAEAENRMTYLLDNITFVKDKIDTATSEWQSSGGDYIGMFLSQENAGTDAGSSLGMLINHYVRHYERFLRDGKIGIPAGVRSAGNPRPKAVEAYYGGYSVELAIANLNQIEQIFAGAGGKGLDDNLVSINNRVDFDTEELTSDIKSQIGDAQSALEQLSDPLSQQIENNNEAVLTSFEELHALVSMLKADMTSALGITITYQDNDGD</sequence>
<evidence type="ECO:0000259" key="5">
    <source>
        <dbReference type="Pfam" id="PF09375"/>
    </source>
</evidence>
<dbReference type="InterPro" id="IPR018976">
    <property type="entry name" value="Imelysin-like"/>
</dbReference>
<keyword evidence="3" id="KW-0175">Coiled coil</keyword>
<feature type="domain" description="Imelysin-like" evidence="5">
    <location>
        <begin position="49"/>
        <end position="342"/>
    </location>
</feature>
<reference evidence="6 7" key="1">
    <citation type="submission" date="2021-11" db="EMBL/GenBank/DDBJ databases">
        <title>Aliifidinibius sp. nov., a new bacterium isolated from saline soil.</title>
        <authorList>
            <person name="Galisteo C."/>
            <person name="De La Haba R."/>
            <person name="Sanchez-Porro C."/>
            <person name="Ventosa A."/>
        </authorList>
    </citation>
    <scope>NUCLEOTIDE SEQUENCE [LARGE SCALE GENOMIC DNA]</scope>
    <source>
        <strain evidence="6 7">KACC 190600</strain>
    </source>
</reference>
<feature type="signal peptide" evidence="4">
    <location>
        <begin position="1"/>
        <end position="21"/>
    </location>
</feature>
<dbReference type="Pfam" id="PF09375">
    <property type="entry name" value="Peptidase_M75"/>
    <property type="match status" value="1"/>
</dbReference>
<evidence type="ECO:0000256" key="3">
    <source>
        <dbReference type="SAM" id="Coils"/>
    </source>
</evidence>
<dbReference type="CDD" id="cd14659">
    <property type="entry name" value="Imelysin-like_IPPA"/>
    <property type="match status" value="1"/>
</dbReference>